<reference evidence="2 3" key="1">
    <citation type="journal article" date="2020" name="Cell">
        <title>Large-Scale Comparative Analyses of Tick Genomes Elucidate Their Genetic Diversity and Vector Capacities.</title>
        <authorList>
            <consortium name="Tick Genome and Microbiome Consortium (TIGMIC)"/>
            <person name="Jia N."/>
            <person name="Wang J."/>
            <person name="Shi W."/>
            <person name="Du L."/>
            <person name="Sun Y."/>
            <person name="Zhan W."/>
            <person name="Jiang J.F."/>
            <person name="Wang Q."/>
            <person name="Zhang B."/>
            <person name="Ji P."/>
            <person name="Bell-Sakyi L."/>
            <person name="Cui X.M."/>
            <person name="Yuan T.T."/>
            <person name="Jiang B.G."/>
            <person name="Yang W.F."/>
            <person name="Lam T.T."/>
            <person name="Chang Q.C."/>
            <person name="Ding S.J."/>
            <person name="Wang X.J."/>
            <person name="Zhu J.G."/>
            <person name="Ruan X.D."/>
            <person name="Zhao L."/>
            <person name="Wei J.T."/>
            <person name="Ye R.Z."/>
            <person name="Que T.C."/>
            <person name="Du C.H."/>
            <person name="Zhou Y.H."/>
            <person name="Cheng J.X."/>
            <person name="Dai P.F."/>
            <person name="Guo W.B."/>
            <person name="Han X.H."/>
            <person name="Huang E.J."/>
            <person name="Li L.F."/>
            <person name="Wei W."/>
            <person name="Gao Y.C."/>
            <person name="Liu J.Z."/>
            <person name="Shao H.Z."/>
            <person name="Wang X."/>
            <person name="Wang C.C."/>
            <person name="Yang T.C."/>
            <person name="Huo Q.B."/>
            <person name="Li W."/>
            <person name="Chen H.Y."/>
            <person name="Chen S.E."/>
            <person name="Zhou L.G."/>
            <person name="Ni X.B."/>
            <person name="Tian J.H."/>
            <person name="Sheng Y."/>
            <person name="Liu T."/>
            <person name="Pan Y.S."/>
            <person name="Xia L.Y."/>
            <person name="Li J."/>
            <person name="Zhao F."/>
            <person name="Cao W.C."/>
        </authorList>
    </citation>
    <scope>NUCLEOTIDE SEQUENCE [LARGE SCALE GENOMIC DNA]</scope>
    <source>
        <strain evidence="2">HaeL-2018</strain>
    </source>
</reference>
<dbReference type="Proteomes" id="UP000821853">
    <property type="component" value="Chromosome 4"/>
</dbReference>
<comment type="caution">
    <text evidence="2">The sequence shown here is derived from an EMBL/GenBank/DDBJ whole genome shotgun (WGS) entry which is preliminary data.</text>
</comment>
<name>A0A9J6GEV8_HAELO</name>
<proteinExistence type="predicted"/>
<dbReference type="AlphaFoldDB" id="A0A9J6GEV8"/>
<keyword evidence="3" id="KW-1185">Reference proteome</keyword>
<gene>
    <name evidence="2" type="ORF">HPB48_003394</name>
</gene>
<feature type="compositionally biased region" description="Basic residues" evidence="1">
    <location>
        <begin position="135"/>
        <end position="145"/>
    </location>
</feature>
<organism evidence="2 3">
    <name type="scientific">Haemaphysalis longicornis</name>
    <name type="common">Bush tick</name>
    <dbReference type="NCBI Taxonomy" id="44386"/>
    <lineage>
        <taxon>Eukaryota</taxon>
        <taxon>Metazoa</taxon>
        <taxon>Ecdysozoa</taxon>
        <taxon>Arthropoda</taxon>
        <taxon>Chelicerata</taxon>
        <taxon>Arachnida</taxon>
        <taxon>Acari</taxon>
        <taxon>Parasitiformes</taxon>
        <taxon>Ixodida</taxon>
        <taxon>Ixodoidea</taxon>
        <taxon>Ixodidae</taxon>
        <taxon>Haemaphysalinae</taxon>
        <taxon>Haemaphysalis</taxon>
    </lineage>
</organism>
<evidence type="ECO:0000313" key="3">
    <source>
        <dbReference type="Proteomes" id="UP000821853"/>
    </source>
</evidence>
<sequence>MIALPVAGVAADKVGRKTVTFLTVPVVLIAGVASSLPKDFHFYVGCGHRTVRGDGRACTATLGPPLRGLARAHGGTLRWGHFSSGRRNYSGNTVDRQPNEWRVEERSARAHGSHRPAASAVLHSERVPGLAISSRSHRGSRACNS</sequence>
<dbReference type="EMBL" id="JABSTR010000006">
    <property type="protein sequence ID" value="KAH9373016.1"/>
    <property type="molecule type" value="Genomic_DNA"/>
</dbReference>
<evidence type="ECO:0000256" key="1">
    <source>
        <dbReference type="SAM" id="MobiDB-lite"/>
    </source>
</evidence>
<evidence type="ECO:0000313" key="2">
    <source>
        <dbReference type="EMBL" id="KAH9373016.1"/>
    </source>
</evidence>
<accession>A0A9J6GEV8</accession>
<feature type="region of interest" description="Disordered" evidence="1">
    <location>
        <begin position="110"/>
        <end position="145"/>
    </location>
</feature>
<protein>
    <submittedName>
        <fullName evidence="2">Uncharacterized protein</fullName>
    </submittedName>
</protein>
<dbReference type="VEuPathDB" id="VectorBase:HLOH_059316"/>